<evidence type="ECO:0000313" key="4">
    <source>
        <dbReference type="EMBL" id="TVO54345.1"/>
    </source>
</evidence>
<proteinExistence type="inferred from homology"/>
<dbReference type="PROSITE" id="PS01279">
    <property type="entry name" value="PCMT"/>
    <property type="match status" value="1"/>
</dbReference>
<dbReference type="Pfam" id="PF01135">
    <property type="entry name" value="PCMT"/>
    <property type="match status" value="1"/>
</dbReference>
<comment type="caution">
    <text evidence="4">The sequence shown here is derived from an EMBL/GenBank/DDBJ whole genome shotgun (WGS) entry which is preliminary data.</text>
</comment>
<accession>A0A557QN54</accession>
<dbReference type="InterPro" id="IPR029063">
    <property type="entry name" value="SAM-dependent_MTases_sf"/>
</dbReference>
<comment type="similarity">
    <text evidence="1">Belongs to the methyltransferase superfamily. L-isoaspartyl/D-aspartyl protein methyltransferase family.</text>
</comment>
<dbReference type="PANTHER" id="PTHR11579:SF18">
    <property type="entry name" value="PROTEIN-L-ISOASPARTATE O-METHYLTRANSFERASE"/>
    <property type="match status" value="1"/>
</dbReference>
<dbReference type="CDD" id="cd02440">
    <property type="entry name" value="AdoMet_MTases"/>
    <property type="match status" value="1"/>
</dbReference>
<sequence length="217" mass="23441">MDFERARFNMVEQQVRPWDVLDQDVLESMMTVKREEFVPASHKALAFSEALIPIGCGQAMLSPVIEGKVLQALSLKPTDNVLEIGAGSGYFAALLASRADWVRSIEIEPELAALAAANLKAAGVENAVVEEGDGAEGWPARAPYDVIVVSGAMPEMPAALKSQLKVGGRLFAFIGEGQMMVGRLVTCIGEGQYESVDVFENVVPALRNARRADAFRF</sequence>
<dbReference type="OrthoDB" id="9810066at2"/>
<evidence type="ECO:0000256" key="2">
    <source>
        <dbReference type="ARBA" id="ARBA00013346"/>
    </source>
</evidence>
<organism evidence="4 5">
    <name type="scientific">Denitromonas halophila</name>
    <dbReference type="NCBI Taxonomy" id="1629404"/>
    <lineage>
        <taxon>Bacteria</taxon>
        <taxon>Pseudomonadati</taxon>
        <taxon>Pseudomonadota</taxon>
        <taxon>Betaproteobacteria</taxon>
        <taxon>Rhodocyclales</taxon>
        <taxon>Zoogloeaceae</taxon>
        <taxon>Denitromonas</taxon>
    </lineage>
</organism>
<gene>
    <name evidence="4" type="ORF">FHP91_13305</name>
</gene>
<dbReference type="AlphaFoldDB" id="A0A557QN54"/>
<evidence type="ECO:0000256" key="3">
    <source>
        <dbReference type="ARBA" id="ARBA00030757"/>
    </source>
</evidence>
<dbReference type="InterPro" id="IPR000682">
    <property type="entry name" value="PCMT"/>
</dbReference>
<dbReference type="Proteomes" id="UP000319502">
    <property type="component" value="Unassembled WGS sequence"/>
</dbReference>
<dbReference type="EMBL" id="VMNK01000013">
    <property type="protein sequence ID" value="TVO54345.1"/>
    <property type="molecule type" value="Genomic_DNA"/>
</dbReference>
<dbReference type="GO" id="GO:0004719">
    <property type="term" value="F:protein-L-isoaspartate (D-aspartate) O-methyltransferase activity"/>
    <property type="evidence" value="ECO:0007669"/>
    <property type="project" value="InterPro"/>
</dbReference>
<protein>
    <recommendedName>
        <fullName evidence="2">Protein-L-isoaspartate O-methyltransferase</fullName>
    </recommendedName>
    <alternativeName>
        <fullName evidence="3">Protein L-isoaspartyl methyltransferase</fullName>
    </alternativeName>
</protein>
<keyword evidence="4" id="KW-0489">Methyltransferase</keyword>
<evidence type="ECO:0000313" key="5">
    <source>
        <dbReference type="Proteomes" id="UP000319502"/>
    </source>
</evidence>
<evidence type="ECO:0000256" key="1">
    <source>
        <dbReference type="ARBA" id="ARBA00005369"/>
    </source>
</evidence>
<dbReference type="SUPFAM" id="SSF53335">
    <property type="entry name" value="S-adenosyl-L-methionine-dependent methyltransferases"/>
    <property type="match status" value="1"/>
</dbReference>
<name>A0A557QN54_9RHOO</name>
<dbReference type="Gene3D" id="3.40.50.150">
    <property type="entry name" value="Vaccinia Virus protein VP39"/>
    <property type="match status" value="1"/>
</dbReference>
<dbReference type="PANTHER" id="PTHR11579">
    <property type="entry name" value="PROTEIN-L-ISOASPARTATE O-METHYLTRANSFERASE"/>
    <property type="match status" value="1"/>
</dbReference>
<keyword evidence="4" id="KW-0808">Transferase</keyword>
<dbReference type="GO" id="GO:0005737">
    <property type="term" value="C:cytoplasm"/>
    <property type="evidence" value="ECO:0007669"/>
    <property type="project" value="TreeGrafter"/>
</dbReference>
<dbReference type="GO" id="GO:0032259">
    <property type="term" value="P:methylation"/>
    <property type="evidence" value="ECO:0007669"/>
    <property type="project" value="UniProtKB-KW"/>
</dbReference>
<reference evidence="4 5" key="1">
    <citation type="submission" date="2019-07" db="EMBL/GenBank/DDBJ databases">
        <title>The pathways for chlorine oxyanion respiration interact through the shared metabolite chlorate.</title>
        <authorList>
            <person name="Barnum T.P."/>
            <person name="Cheng Y."/>
            <person name="Hill K.A."/>
            <person name="Lucas L.N."/>
            <person name="Carlson H.K."/>
            <person name="Coates J.D."/>
        </authorList>
    </citation>
    <scope>NUCLEOTIDE SEQUENCE [LARGE SCALE GENOMIC DNA]</scope>
    <source>
        <strain evidence="4 5">SFB-3</strain>
    </source>
</reference>
<dbReference type="RefSeq" id="WP_144310059.1">
    <property type="nucleotide sequence ID" value="NZ_VMNK01000013.1"/>
</dbReference>
<keyword evidence="5" id="KW-1185">Reference proteome</keyword>